<evidence type="ECO:0000256" key="6">
    <source>
        <dbReference type="ARBA" id="ARBA00023125"/>
    </source>
</evidence>
<evidence type="ECO:0000313" key="11">
    <source>
        <dbReference type="EMBL" id="ABJ86782.1"/>
    </source>
</evidence>
<evidence type="ECO:0000259" key="9">
    <source>
        <dbReference type="PROSITE" id="PS51192"/>
    </source>
</evidence>
<keyword evidence="6" id="KW-0238">DNA-binding</keyword>
<evidence type="ECO:0000256" key="8">
    <source>
        <dbReference type="ARBA" id="ARBA00023235"/>
    </source>
</evidence>
<dbReference type="InterPro" id="IPR045628">
    <property type="entry name" value="Lhr_WH_dom"/>
</dbReference>
<feature type="domain" description="Helicase C-terminal" evidence="10">
    <location>
        <begin position="249"/>
        <end position="407"/>
    </location>
</feature>
<accession>Q01U88</accession>
<keyword evidence="2" id="KW-0227">DNA damage</keyword>
<dbReference type="GO" id="GO:0016887">
    <property type="term" value="F:ATP hydrolysis activity"/>
    <property type="evidence" value="ECO:0007669"/>
    <property type="project" value="TreeGrafter"/>
</dbReference>
<dbReference type="SMART" id="SM00490">
    <property type="entry name" value="HELICc"/>
    <property type="match status" value="1"/>
</dbReference>
<dbReference type="PROSITE" id="PS51192">
    <property type="entry name" value="HELICASE_ATP_BIND_1"/>
    <property type="match status" value="1"/>
</dbReference>
<dbReference type="eggNOG" id="COG1201">
    <property type="taxonomic scope" value="Bacteria"/>
</dbReference>
<dbReference type="PROSITE" id="PS51194">
    <property type="entry name" value="HELICASE_CTER"/>
    <property type="match status" value="1"/>
</dbReference>
<dbReference type="HOGENOM" id="CLU_002025_4_0_0"/>
<dbReference type="PANTHER" id="PTHR47962:SF5">
    <property type="entry name" value="ATP-DEPENDENT HELICASE LHR-RELATED"/>
    <property type="match status" value="1"/>
</dbReference>
<dbReference type="PANTHER" id="PTHR47962">
    <property type="entry name" value="ATP-DEPENDENT HELICASE LHR-RELATED-RELATED"/>
    <property type="match status" value="1"/>
</dbReference>
<dbReference type="InParanoid" id="Q01U88"/>
<dbReference type="InterPro" id="IPR052511">
    <property type="entry name" value="ATP-dep_Helicase"/>
</dbReference>
<dbReference type="Pfam" id="PF00271">
    <property type="entry name" value="Helicase_C"/>
    <property type="match status" value="1"/>
</dbReference>
<dbReference type="InterPro" id="IPR014001">
    <property type="entry name" value="Helicase_ATP-bd"/>
</dbReference>
<name>Q01U88_SOLUE</name>
<dbReference type="Pfam" id="PF08494">
    <property type="entry name" value="DEAD_assoc"/>
    <property type="match status" value="1"/>
</dbReference>
<dbReference type="Pfam" id="PF23234">
    <property type="entry name" value="WHD_4th_Lhr"/>
    <property type="match status" value="1"/>
</dbReference>
<dbReference type="CDD" id="cd18796">
    <property type="entry name" value="SF2_C_LHR"/>
    <property type="match status" value="1"/>
</dbReference>
<gene>
    <name evidence="11" type="ordered locus">Acid_5837</name>
</gene>
<dbReference type="InterPro" id="IPR055367">
    <property type="entry name" value="WH4_Lhr"/>
</dbReference>
<evidence type="ECO:0000256" key="5">
    <source>
        <dbReference type="ARBA" id="ARBA00022840"/>
    </source>
</evidence>
<dbReference type="CDD" id="cd17922">
    <property type="entry name" value="DEXHc_LHR-like"/>
    <property type="match status" value="1"/>
</dbReference>
<dbReference type="Pfam" id="PF19306">
    <property type="entry name" value="WHD_Lhr"/>
    <property type="match status" value="1"/>
</dbReference>
<dbReference type="Pfam" id="PF00270">
    <property type="entry name" value="DEAD"/>
    <property type="match status" value="1"/>
</dbReference>
<dbReference type="Pfam" id="PF23235">
    <property type="entry name" value="WHD_3rd_Lhr"/>
    <property type="match status" value="1"/>
</dbReference>
<dbReference type="InterPro" id="IPR027417">
    <property type="entry name" value="P-loop_NTPase"/>
</dbReference>
<evidence type="ECO:0000256" key="1">
    <source>
        <dbReference type="ARBA" id="ARBA00022741"/>
    </source>
</evidence>
<dbReference type="GO" id="GO:0006281">
    <property type="term" value="P:DNA repair"/>
    <property type="evidence" value="ECO:0007669"/>
    <property type="project" value="UniProtKB-KW"/>
</dbReference>
<evidence type="ECO:0000256" key="4">
    <source>
        <dbReference type="ARBA" id="ARBA00022806"/>
    </source>
</evidence>
<dbReference type="GO" id="GO:0003677">
    <property type="term" value="F:DNA binding"/>
    <property type="evidence" value="ECO:0007669"/>
    <property type="project" value="UniProtKB-KW"/>
</dbReference>
<dbReference type="InterPro" id="IPR055368">
    <property type="entry name" value="WH3_Lhr"/>
</dbReference>
<organism evidence="11">
    <name type="scientific">Solibacter usitatus (strain Ellin6076)</name>
    <dbReference type="NCBI Taxonomy" id="234267"/>
    <lineage>
        <taxon>Bacteria</taxon>
        <taxon>Pseudomonadati</taxon>
        <taxon>Acidobacteriota</taxon>
        <taxon>Terriglobia</taxon>
        <taxon>Bryobacterales</taxon>
        <taxon>Solibacteraceae</taxon>
        <taxon>Candidatus Solibacter</taxon>
    </lineage>
</organism>
<proteinExistence type="predicted"/>
<evidence type="ECO:0000259" key="10">
    <source>
        <dbReference type="PROSITE" id="PS51194"/>
    </source>
</evidence>
<dbReference type="GO" id="GO:0005524">
    <property type="term" value="F:ATP binding"/>
    <property type="evidence" value="ECO:0007669"/>
    <property type="project" value="UniProtKB-KW"/>
</dbReference>
<evidence type="ECO:0000256" key="2">
    <source>
        <dbReference type="ARBA" id="ARBA00022763"/>
    </source>
</evidence>
<dbReference type="EMBL" id="CP000473">
    <property type="protein sequence ID" value="ABJ86782.1"/>
    <property type="molecule type" value="Genomic_DNA"/>
</dbReference>
<keyword evidence="3" id="KW-0378">Hydrolase</keyword>
<keyword evidence="4 11" id="KW-0347">Helicase</keyword>
<keyword evidence="7" id="KW-0234">DNA repair</keyword>
<dbReference type="STRING" id="234267.Acid_5837"/>
<dbReference type="KEGG" id="sus:Acid_5837"/>
<dbReference type="Gene3D" id="3.40.50.300">
    <property type="entry name" value="P-loop containing nucleotide triphosphate hydrolases"/>
    <property type="match status" value="2"/>
</dbReference>
<dbReference type="InterPro" id="IPR011545">
    <property type="entry name" value="DEAD/DEAH_box_helicase_dom"/>
</dbReference>
<dbReference type="SMART" id="SM00487">
    <property type="entry name" value="DEXDc"/>
    <property type="match status" value="1"/>
</dbReference>
<feature type="domain" description="Helicase ATP-binding" evidence="9">
    <location>
        <begin position="27"/>
        <end position="220"/>
    </location>
</feature>
<dbReference type="SUPFAM" id="SSF52540">
    <property type="entry name" value="P-loop containing nucleoside triphosphate hydrolases"/>
    <property type="match status" value="1"/>
</dbReference>
<dbReference type="GO" id="GO:0004386">
    <property type="term" value="F:helicase activity"/>
    <property type="evidence" value="ECO:0007669"/>
    <property type="project" value="UniProtKB-KW"/>
</dbReference>
<dbReference type="InterPro" id="IPR001650">
    <property type="entry name" value="Helicase_C-like"/>
</dbReference>
<protein>
    <submittedName>
        <fullName evidence="11">ATP dependent helicase, Lhr family</fullName>
    </submittedName>
</protein>
<evidence type="ECO:0000256" key="7">
    <source>
        <dbReference type="ARBA" id="ARBA00023204"/>
    </source>
</evidence>
<evidence type="ECO:0000256" key="3">
    <source>
        <dbReference type="ARBA" id="ARBA00022801"/>
    </source>
</evidence>
<reference evidence="11" key="1">
    <citation type="submission" date="2006-10" db="EMBL/GenBank/DDBJ databases">
        <title>Complete sequence of Solibacter usitatus Ellin6076.</title>
        <authorList>
            <consortium name="US DOE Joint Genome Institute"/>
            <person name="Copeland A."/>
            <person name="Lucas S."/>
            <person name="Lapidus A."/>
            <person name="Barry K."/>
            <person name="Detter J.C."/>
            <person name="Glavina del Rio T."/>
            <person name="Hammon N."/>
            <person name="Israni S."/>
            <person name="Dalin E."/>
            <person name="Tice H."/>
            <person name="Pitluck S."/>
            <person name="Thompson L.S."/>
            <person name="Brettin T."/>
            <person name="Bruce D."/>
            <person name="Han C."/>
            <person name="Tapia R."/>
            <person name="Gilna P."/>
            <person name="Schmutz J."/>
            <person name="Larimer F."/>
            <person name="Land M."/>
            <person name="Hauser L."/>
            <person name="Kyrpides N."/>
            <person name="Mikhailova N."/>
            <person name="Janssen P.H."/>
            <person name="Kuske C.R."/>
            <person name="Richardson P."/>
        </authorList>
    </citation>
    <scope>NUCLEOTIDE SEQUENCE</scope>
    <source>
        <strain evidence="11">Ellin6076</strain>
    </source>
</reference>
<dbReference type="InterPro" id="IPR013701">
    <property type="entry name" value="Lhr-like_DEAD/DEAH_assoc"/>
</dbReference>
<sequence length="1348" mass="148744">MVSPLDPLVQEWFDRLGAPTEPQLRGWPVIRAGEDVLISAPTGSGKTLAAFLICIDSLVRRARTGELPDHTEVVYCSPLKALSNDVHKNLERPLAEIRALAEERGVKLAPIRVGLRTGDTKASDRQRMLRERPHILVTTPESLYILLTAEKPREMLAGVRTVIVDEIHAVADDKRGSHLALTLARLDRLAGRPQRIGLSATVKPLEEVAAFLSDKACIVHVGHRREMELAVEVPRDELGPVASNEMWGGIYDRLAELIAANRTTLIFVNTRRLSERVAHHLGERLGPGAVLPHHGSLSRPLRLEAERKLKDGELRAVVATASLELGIDIGTVDLVCQIGSPRAIGVALQRIGRAGHWVGAMPRGRLFTTTRDELIECAALVRAIRKGELDKLEIPCNALDILAQQIVACCATEEWGEDELFELARATWPYRTLPRSDFDDVVAILSEGISTARGRSGAYLHRDAVNRRLRGRRGARLAAITSGGAIPDSANYLVVAEPEGITIGTVDEDFAVESLAGDVFLLGTTSWRIRRVEAGRVRVEDAHGAPPGIPFWRGEAPGRTIELSHEVSALREQIASRGVEAVEWLAAECGLDRRGAEQAAEYVREGCAALGALPATNTIVAERFFDEGGGMQLILHAPFGARINRAWGLALRKRFCRSFNFELQAAATDNGIVISLGEQHSFPLDVVFEFVRPENAKYVLTQAMLDAPMFGARWRWNATRALAILRFAGGRKVPPPIQRMRADDLMAAVFPDQAACAENLTGDIRIPDHPLVKETIDNCLYEAMDLVGLTEMLRCIEDGTIRTIAIDTAEASPFSHEILNANPYAYLDDAPLEERRARAVQLRRTLRTDVTDGAGALDPEAIRTVAEEAWPLVRDADELHEALLGMVILPARAEWARFFAELSAAGRATTMDGFWIAAERLDLVRRACPGAQFTPPLDAPPLSRALPESREACVAEILRGWFECAVPLRASGLARDLALPIDIVEIALAQLEAEGQILRGHFLSRGGDDEIEWAHRRLLARIHRLTIGRLRREIEPVTTTQFAAFVERWQHLAAGTQLHGVEGALRVIQQLQGLEWPVAAWESEVLPRRIANYSPALLDELCLSGEVMWGRLSPHPAFERQTDGQGRRVRPTRVAPLALFLREDAGWLLATPEPQPAEALSHAAREVLVSLQNRGASFFHELARNTDRAAAEIEDALWELVAAGLVTADGFENLRALINPNRRHAVRPRHAAGRWALLRHAQDAPPDYVERFARQLLERWGVVFRDIAARETLAPPWRDVLVALRKMETRGEIRGGRFAAAFVGEQFALPEALDLLRAVRRAGDVHVDWNTLPPWLAADRSALPAIAS</sequence>
<keyword evidence="1" id="KW-0547">Nucleotide-binding</keyword>
<keyword evidence="5" id="KW-0067">ATP-binding</keyword>
<keyword evidence="8" id="KW-0413">Isomerase</keyword>